<dbReference type="InterPro" id="IPR003439">
    <property type="entry name" value="ABC_transporter-like_ATP-bd"/>
</dbReference>
<protein>
    <submittedName>
        <fullName evidence="8">ABC transporter ATP-binding protein</fullName>
    </submittedName>
</protein>
<dbReference type="PROSITE" id="PS00211">
    <property type="entry name" value="ABC_TRANSPORTER_1"/>
    <property type="match status" value="1"/>
</dbReference>
<dbReference type="InterPro" id="IPR011527">
    <property type="entry name" value="ABC1_TM_dom"/>
</dbReference>
<dbReference type="Gene3D" id="1.20.1560.10">
    <property type="entry name" value="ABC transporter type 1, transmembrane domain"/>
    <property type="match status" value="1"/>
</dbReference>
<feature type="transmembrane region" description="Helical" evidence="5">
    <location>
        <begin position="149"/>
        <end position="167"/>
    </location>
</feature>
<dbReference type="SUPFAM" id="SSF90123">
    <property type="entry name" value="ABC transporter transmembrane region"/>
    <property type="match status" value="1"/>
</dbReference>
<evidence type="ECO:0000259" key="6">
    <source>
        <dbReference type="PROSITE" id="PS50893"/>
    </source>
</evidence>
<feature type="transmembrane region" description="Helical" evidence="5">
    <location>
        <begin position="36"/>
        <end position="60"/>
    </location>
</feature>
<evidence type="ECO:0000256" key="1">
    <source>
        <dbReference type="ARBA" id="ARBA00004651"/>
    </source>
</evidence>
<dbReference type="PROSITE" id="PS50929">
    <property type="entry name" value="ABC_TM1F"/>
    <property type="match status" value="1"/>
</dbReference>
<keyword evidence="8" id="KW-0067">ATP-binding</keyword>
<dbReference type="Pfam" id="PF00664">
    <property type="entry name" value="ABC_membrane"/>
    <property type="match status" value="1"/>
</dbReference>
<dbReference type="InterPro" id="IPR017871">
    <property type="entry name" value="ABC_transporter-like_CS"/>
</dbReference>
<comment type="subcellular location">
    <subcellularLocation>
        <location evidence="1">Cell membrane</location>
        <topology evidence="1">Multi-pass membrane protein</topology>
    </subcellularLocation>
</comment>
<sequence>MSVDRPCAPIAEEANHPRTGLRLIGRGLRRHARRLSIGYALMVAWQMSETLVPVVIGLVVDQAVDGGGWDDLAWSLGVMVALFLVLANGYRFGSRFVVRSVELESHRLRLEISGHVLHPRGARTASLTGETLSLATSDARQAPQVMRQLGYALASLVAVVFVAVYVLRLDLVLGLLVMLGVPGVLVLIQVLAPMVARRTARQQARTATAAGLAADLLQGLRPLKGIGGEDVALRRYRAASQDASTATVGVAAASGLLAGLTAALSGVLLALVALVAGRRALAGDISLGELIAVVGLVQFMGEPLRGLGEVTAQFAASRASAGRIAAFLQTPRLTHVGPGSLDPRRVPVLELDGVDAPPVVRLDLRVEPGRLVVVSADDPAVLDVLVRLLGAEQVPDAGTVTLDGVELTTLTTEDRRRHVVVTEHHTEIFEGTLRTTVDPLGSHDDDALRPYLEASAADDVVALHPDGLDRAVRSGGASLSGGQRQRLALARALVTEASVLVLHDPTSAVDAVTEHAVAEQVHRVRAGRTTLVLTSNPAWLQQADEVVVVRDGVVAASGRHRDLLADARYLEEVMR</sequence>
<dbReference type="RefSeq" id="WP_344329055.1">
    <property type="nucleotide sequence ID" value="NZ_BAAAPY010000009.1"/>
</dbReference>
<keyword evidence="9" id="KW-1185">Reference proteome</keyword>
<organism evidence="8 9">
    <name type="scientific">Aeromicrobium halocynthiae</name>
    <dbReference type="NCBI Taxonomy" id="560557"/>
    <lineage>
        <taxon>Bacteria</taxon>
        <taxon>Bacillati</taxon>
        <taxon>Actinomycetota</taxon>
        <taxon>Actinomycetes</taxon>
        <taxon>Propionibacteriales</taxon>
        <taxon>Nocardioidaceae</taxon>
        <taxon>Aeromicrobium</taxon>
    </lineage>
</organism>
<reference evidence="8 9" key="1">
    <citation type="journal article" date="2019" name="Int. J. Syst. Evol. Microbiol.">
        <title>The Global Catalogue of Microorganisms (GCM) 10K type strain sequencing project: providing services to taxonomists for standard genome sequencing and annotation.</title>
        <authorList>
            <consortium name="The Broad Institute Genomics Platform"/>
            <consortium name="The Broad Institute Genome Sequencing Center for Infectious Disease"/>
            <person name="Wu L."/>
            <person name="Ma J."/>
        </authorList>
    </citation>
    <scope>NUCLEOTIDE SEQUENCE [LARGE SCALE GENOMIC DNA]</scope>
    <source>
        <strain evidence="8 9">JCM 15749</strain>
    </source>
</reference>
<dbReference type="Proteomes" id="UP001501480">
    <property type="component" value="Unassembled WGS sequence"/>
</dbReference>
<dbReference type="SUPFAM" id="SSF52540">
    <property type="entry name" value="P-loop containing nucleoside triphosphate hydrolases"/>
    <property type="match status" value="1"/>
</dbReference>
<keyword evidence="2 5" id="KW-0812">Transmembrane</keyword>
<dbReference type="GO" id="GO:0005524">
    <property type="term" value="F:ATP binding"/>
    <property type="evidence" value="ECO:0007669"/>
    <property type="project" value="UniProtKB-KW"/>
</dbReference>
<feature type="domain" description="ABC transporter" evidence="6">
    <location>
        <begin position="343"/>
        <end position="573"/>
    </location>
</feature>
<feature type="domain" description="ABC transmembrane type-1" evidence="7">
    <location>
        <begin position="40"/>
        <end position="316"/>
    </location>
</feature>
<accession>A0ABN2W3S4</accession>
<evidence type="ECO:0000256" key="3">
    <source>
        <dbReference type="ARBA" id="ARBA00022989"/>
    </source>
</evidence>
<gene>
    <name evidence="8" type="ORF">GCM10009821_24420</name>
</gene>
<dbReference type="InterPro" id="IPR036640">
    <property type="entry name" value="ABC1_TM_sf"/>
</dbReference>
<dbReference type="PANTHER" id="PTHR43394">
    <property type="entry name" value="ATP-DEPENDENT PERMEASE MDL1, MITOCHONDRIAL"/>
    <property type="match status" value="1"/>
</dbReference>
<dbReference type="Pfam" id="PF00005">
    <property type="entry name" value="ABC_tran"/>
    <property type="match status" value="1"/>
</dbReference>
<feature type="transmembrane region" description="Helical" evidence="5">
    <location>
        <begin position="173"/>
        <end position="196"/>
    </location>
</feature>
<dbReference type="Gene3D" id="3.40.50.300">
    <property type="entry name" value="P-loop containing nucleotide triphosphate hydrolases"/>
    <property type="match status" value="1"/>
</dbReference>
<evidence type="ECO:0000256" key="2">
    <source>
        <dbReference type="ARBA" id="ARBA00022692"/>
    </source>
</evidence>
<dbReference type="InterPro" id="IPR039421">
    <property type="entry name" value="Type_1_exporter"/>
</dbReference>
<evidence type="ECO:0000256" key="5">
    <source>
        <dbReference type="SAM" id="Phobius"/>
    </source>
</evidence>
<evidence type="ECO:0000313" key="8">
    <source>
        <dbReference type="EMBL" id="GAA2082634.1"/>
    </source>
</evidence>
<dbReference type="PROSITE" id="PS50893">
    <property type="entry name" value="ABC_TRANSPORTER_2"/>
    <property type="match status" value="1"/>
</dbReference>
<keyword evidence="8" id="KW-0547">Nucleotide-binding</keyword>
<dbReference type="EMBL" id="BAAAPY010000009">
    <property type="protein sequence ID" value="GAA2082634.1"/>
    <property type="molecule type" value="Genomic_DNA"/>
</dbReference>
<evidence type="ECO:0000256" key="4">
    <source>
        <dbReference type="ARBA" id="ARBA00023136"/>
    </source>
</evidence>
<dbReference type="PANTHER" id="PTHR43394:SF1">
    <property type="entry name" value="ATP-BINDING CASSETTE SUB-FAMILY B MEMBER 10, MITOCHONDRIAL"/>
    <property type="match status" value="1"/>
</dbReference>
<feature type="transmembrane region" description="Helical" evidence="5">
    <location>
        <begin position="72"/>
        <end position="90"/>
    </location>
</feature>
<keyword evidence="3 5" id="KW-1133">Transmembrane helix</keyword>
<evidence type="ECO:0000259" key="7">
    <source>
        <dbReference type="PROSITE" id="PS50929"/>
    </source>
</evidence>
<name>A0ABN2W3S4_9ACTN</name>
<proteinExistence type="predicted"/>
<dbReference type="InterPro" id="IPR027417">
    <property type="entry name" value="P-loop_NTPase"/>
</dbReference>
<evidence type="ECO:0000313" key="9">
    <source>
        <dbReference type="Proteomes" id="UP001501480"/>
    </source>
</evidence>
<feature type="transmembrane region" description="Helical" evidence="5">
    <location>
        <begin position="243"/>
        <end position="276"/>
    </location>
</feature>
<comment type="caution">
    <text evidence="8">The sequence shown here is derived from an EMBL/GenBank/DDBJ whole genome shotgun (WGS) entry which is preliminary data.</text>
</comment>
<keyword evidence="4 5" id="KW-0472">Membrane</keyword>